<evidence type="ECO:0000256" key="6">
    <source>
        <dbReference type="ARBA" id="ARBA00022737"/>
    </source>
</evidence>
<dbReference type="SUPFAM" id="SSF50978">
    <property type="entry name" value="WD40 repeat-like"/>
    <property type="match status" value="1"/>
</dbReference>
<dbReference type="WBParaSite" id="SMUV_0000785601-mRNA-1">
    <property type="protein sequence ID" value="SMUV_0000785601-mRNA-1"/>
    <property type="gene ID" value="SMUV_0000785601"/>
</dbReference>
<evidence type="ECO:0000259" key="11">
    <source>
        <dbReference type="Pfam" id="PF23414"/>
    </source>
</evidence>
<dbReference type="InterPro" id="IPR015943">
    <property type="entry name" value="WD40/YVTN_repeat-like_dom_sf"/>
</dbReference>
<feature type="domain" description="EML-like second beta-propeller" evidence="11">
    <location>
        <begin position="606"/>
        <end position="868"/>
    </location>
</feature>
<evidence type="ECO:0000313" key="13">
    <source>
        <dbReference type="WBParaSite" id="SMUV_0000785601-mRNA-1"/>
    </source>
</evidence>
<feature type="region of interest" description="Disordered" evidence="9">
    <location>
        <begin position="54"/>
        <end position="87"/>
    </location>
</feature>
<dbReference type="PANTHER" id="PTHR13720">
    <property type="entry name" value="WD-40 REPEAT PROTEIN"/>
    <property type="match status" value="1"/>
</dbReference>
<dbReference type="PROSITE" id="PS50294">
    <property type="entry name" value="WD_REPEATS_REGION"/>
    <property type="match status" value="1"/>
</dbReference>
<evidence type="ECO:0000256" key="5">
    <source>
        <dbReference type="ARBA" id="ARBA00022701"/>
    </source>
</evidence>
<dbReference type="GO" id="GO:0008017">
    <property type="term" value="F:microtubule binding"/>
    <property type="evidence" value="ECO:0007669"/>
    <property type="project" value="TreeGrafter"/>
</dbReference>
<name>A0A0N5ASS5_9BILA</name>
<evidence type="ECO:0000313" key="12">
    <source>
        <dbReference type="Proteomes" id="UP000046393"/>
    </source>
</evidence>
<keyword evidence="5" id="KW-0493">Microtubule</keyword>
<dbReference type="InterPro" id="IPR055439">
    <property type="entry name" value="Beta-prop_EML_1st"/>
</dbReference>
<dbReference type="Pfam" id="PF23414">
    <property type="entry name" value="Beta-prop_EML_2"/>
    <property type="match status" value="1"/>
</dbReference>
<feature type="compositionally biased region" description="Polar residues" evidence="9">
    <location>
        <begin position="72"/>
        <end position="87"/>
    </location>
</feature>
<dbReference type="Pfam" id="PF03451">
    <property type="entry name" value="HELP"/>
    <property type="match status" value="1"/>
</dbReference>
<evidence type="ECO:0000259" key="10">
    <source>
        <dbReference type="Pfam" id="PF23409"/>
    </source>
</evidence>
<dbReference type="SUPFAM" id="SSF50998">
    <property type="entry name" value="Quinoprotein alcohol dehydrogenase-like"/>
    <property type="match status" value="1"/>
</dbReference>
<evidence type="ECO:0000256" key="8">
    <source>
        <dbReference type="PROSITE-ProRule" id="PRU00221"/>
    </source>
</evidence>
<keyword evidence="12" id="KW-1185">Reference proteome</keyword>
<dbReference type="Pfam" id="PF23409">
    <property type="entry name" value="Beta-prop_EML"/>
    <property type="match status" value="1"/>
</dbReference>
<dbReference type="InterPro" id="IPR055442">
    <property type="entry name" value="Beta-prop_EML-like_2nd"/>
</dbReference>
<dbReference type="GO" id="GO:0000226">
    <property type="term" value="P:microtubule cytoskeleton organization"/>
    <property type="evidence" value="ECO:0007669"/>
    <property type="project" value="TreeGrafter"/>
</dbReference>
<evidence type="ECO:0000256" key="2">
    <source>
        <dbReference type="ARBA" id="ARBA00006489"/>
    </source>
</evidence>
<keyword evidence="7" id="KW-0206">Cytoskeleton</keyword>
<reference evidence="13" key="1">
    <citation type="submission" date="2017-02" db="UniProtKB">
        <authorList>
            <consortium name="WormBaseParasite"/>
        </authorList>
    </citation>
    <scope>IDENTIFICATION</scope>
</reference>
<dbReference type="GO" id="GO:0072686">
    <property type="term" value="C:mitotic spindle"/>
    <property type="evidence" value="ECO:0007669"/>
    <property type="project" value="TreeGrafter"/>
</dbReference>
<keyword evidence="6" id="KW-0677">Repeat</keyword>
<evidence type="ECO:0000256" key="4">
    <source>
        <dbReference type="ARBA" id="ARBA00022574"/>
    </source>
</evidence>
<protein>
    <submittedName>
        <fullName evidence="13">HELP domain-containing protein</fullName>
    </submittedName>
</protein>
<dbReference type="Gene3D" id="2.130.10.10">
    <property type="entry name" value="YVTN repeat-like/Quinoprotein amine dehydrogenase"/>
    <property type="match status" value="2"/>
</dbReference>
<sequence>MLNAENANLRSRVCELERRVRSQEDELVCLRSTVADFLRRLTSLEKSAFTPATPSTKVLNREPDVFKRLSSRPHSSGRNSRPTSLYVNSTSTANLNCTPLRKNSCGEICSLSYSKGLTESGDSNYQTPTPSSRNDAVFKRRFIKRSDNEKSMVNVSTGRSSRGSPMRKWMSSADVKLINCSSNQQQLNLTGTSVTPTENLLKSYRSVNFCHRDPLFLQEQHLLQVFIRGKSTLLPVPSSVEHVSPIAEVDPPLSCTPQLEWIQGYRGKDSRNNLHVIPTGEIVYFIGAVVVLFDPKEMSQRHYTQHTSEIRCIAVHPNKLHIATGQTSRHSPEKKILNEHRTPICSPAALDNILQSDQTQAHVRIWDAVTLQTIRIIGISEACFERSIACVAFSRHDGGVLLAVIDDSYEHTLSIWDWQKQKKLVETKSANDQVFACEFHPYLKDSLVLYGKGHFNFWTFGSNSLAKHAVTFEGRDKPKLVLSVCFAHSERVYSGDSNGTITSWDFRSCKVIKRVAKVHKGGVWSLCSLGGGRIVSGGKDHCIFEWSEDLAKLAGPISVADEAGTIRTIVPFSSSCLLIGTTKNEILKGDMKQGFKFIMQGHADELWALSTRPNSSQYLTGSIDGTLRMWDSISKMTIWTMLIQEGVTCLDFHLNGSVFVLGTGVGVWMVYDADTQEQLYLCDEPTQPISTARFSSDGTLLAVASKDGQTNIYSVSEDCRHFLKVSRLANLTSFITTIDWSTTSTLIRTNNNDWEHQIWCVATGKIVDLGKTKNAIWASSRCVVSFENGCIAQTIPGVMAIERSRDSSFVAVAMDNGAIRFYRYPTTSIMATYREIFGHSTFIGNIGFLESSLISIGAKDDAIFQWKI</sequence>
<dbReference type="InterPro" id="IPR049813">
    <property type="entry name" value="Elp-1-like_TD"/>
</dbReference>
<feature type="repeat" description="WD" evidence="8">
    <location>
        <begin position="599"/>
        <end position="631"/>
    </location>
</feature>
<evidence type="ECO:0000256" key="1">
    <source>
        <dbReference type="ARBA" id="ARBA00004245"/>
    </source>
</evidence>
<dbReference type="PROSITE" id="PS50082">
    <property type="entry name" value="WD_REPEATS_2"/>
    <property type="match status" value="1"/>
</dbReference>
<feature type="domain" description="EML-like first beta-propeller" evidence="10">
    <location>
        <begin position="299"/>
        <end position="589"/>
    </location>
</feature>
<dbReference type="InterPro" id="IPR036322">
    <property type="entry name" value="WD40_repeat_dom_sf"/>
</dbReference>
<dbReference type="Proteomes" id="UP000046393">
    <property type="component" value="Unplaced"/>
</dbReference>
<evidence type="ECO:0000256" key="7">
    <source>
        <dbReference type="ARBA" id="ARBA00023212"/>
    </source>
</evidence>
<proteinExistence type="inferred from homology"/>
<comment type="similarity">
    <text evidence="2">Belongs to the WD repeat EMAP family.</text>
</comment>
<dbReference type="CDD" id="cd21931">
    <property type="entry name" value="TD_EMAP-like"/>
    <property type="match status" value="1"/>
</dbReference>
<dbReference type="STRING" id="451379.A0A0N5ASS5"/>
<accession>A0A0N5ASS5</accession>
<dbReference type="InterPro" id="IPR011047">
    <property type="entry name" value="Quinoprotein_ADH-like_sf"/>
</dbReference>
<evidence type="ECO:0000256" key="3">
    <source>
        <dbReference type="ARBA" id="ARBA00022490"/>
    </source>
</evidence>
<dbReference type="InterPro" id="IPR001680">
    <property type="entry name" value="WD40_rpt"/>
</dbReference>
<keyword evidence="3" id="KW-0963">Cytoplasm</keyword>
<keyword evidence="4 8" id="KW-0853">WD repeat</keyword>
<dbReference type="GO" id="GO:0005874">
    <property type="term" value="C:microtubule"/>
    <property type="evidence" value="ECO:0007669"/>
    <property type="project" value="UniProtKB-KW"/>
</dbReference>
<evidence type="ECO:0000256" key="9">
    <source>
        <dbReference type="SAM" id="MobiDB-lite"/>
    </source>
</evidence>
<dbReference type="AlphaFoldDB" id="A0A0N5ASS5"/>
<dbReference type="InterPro" id="IPR005108">
    <property type="entry name" value="HELP"/>
</dbReference>
<comment type="subcellular location">
    <subcellularLocation>
        <location evidence="1">Cytoplasm</location>
        <location evidence="1">Cytoskeleton</location>
    </subcellularLocation>
</comment>
<dbReference type="SMART" id="SM00320">
    <property type="entry name" value="WD40"/>
    <property type="match status" value="9"/>
</dbReference>
<dbReference type="InterPro" id="IPR050630">
    <property type="entry name" value="WD_repeat_EMAP"/>
</dbReference>
<dbReference type="PANTHER" id="PTHR13720:SF50">
    <property type="entry name" value="ECHINODERM MICROTUBULE-ASSOCIATED PROTEIN-LIKE 2"/>
    <property type="match status" value="1"/>
</dbReference>
<organism evidence="12 13">
    <name type="scientific">Syphacia muris</name>
    <dbReference type="NCBI Taxonomy" id="451379"/>
    <lineage>
        <taxon>Eukaryota</taxon>
        <taxon>Metazoa</taxon>
        <taxon>Ecdysozoa</taxon>
        <taxon>Nematoda</taxon>
        <taxon>Chromadorea</taxon>
        <taxon>Rhabditida</taxon>
        <taxon>Spirurina</taxon>
        <taxon>Oxyuridomorpha</taxon>
        <taxon>Oxyuroidea</taxon>
        <taxon>Oxyuridae</taxon>
        <taxon>Syphacia</taxon>
    </lineage>
</organism>